<dbReference type="Proteomes" id="UP001145050">
    <property type="component" value="Unassembled WGS sequence"/>
</dbReference>
<proteinExistence type="predicted"/>
<dbReference type="GO" id="GO:0005829">
    <property type="term" value="C:cytosol"/>
    <property type="evidence" value="ECO:0007669"/>
    <property type="project" value="TreeGrafter"/>
</dbReference>
<gene>
    <name evidence="3" type="ORF">NC797_00465</name>
</gene>
<evidence type="ECO:0000259" key="2">
    <source>
        <dbReference type="PROSITE" id="PS50943"/>
    </source>
</evidence>
<dbReference type="RefSeq" id="WP_272434617.1">
    <property type="nucleotide sequence ID" value="NZ_JAMQKB010000001.1"/>
</dbReference>
<dbReference type="Pfam" id="PF01381">
    <property type="entry name" value="HTH_3"/>
    <property type="match status" value="1"/>
</dbReference>
<comment type="caution">
    <text evidence="3">The sequence shown here is derived from an EMBL/GenBank/DDBJ whole genome shotgun (WGS) entry which is preliminary data.</text>
</comment>
<dbReference type="PANTHER" id="PTHR46797">
    <property type="entry name" value="HTH-TYPE TRANSCRIPTIONAL REGULATOR"/>
    <property type="match status" value="1"/>
</dbReference>
<dbReference type="PANTHER" id="PTHR46797:SF1">
    <property type="entry name" value="METHYLPHOSPHONATE SYNTHASE"/>
    <property type="match status" value="1"/>
</dbReference>
<keyword evidence="4" id="KW-1185">Reference proteome</keyword>
<dbReference type="InterPro" id="IPR050807">
    <property type="entry name" value="TransReg_Diox_bact_type"/>
</dbReference>
<dbReference type="InterPro" id="IPR001387">
    <property type="entry name" value="Cro/C1-type_HTH"/>
</dbReference>
<dbReference type="EMBL" id="JAMQKB010000001">
    <property type="protein sequence ID" value="MDC3422978.1"/>
    <property type="molecule type" value="Genomic_DNA"/>
</dbReference>
<evidence type="ECO:0000313" key="3">
    <source>
        <dbReference type="EMBL" id="MDC3422978.1"/>
    </source>
</evidence>
<dbReference type="Gene3D" id="1.10.260.40">
    <property type="entry name" value="lambda repressor-like DNA-binding domains"/>
    <property type="match status" value="1"/>
</dbReference>
<dbReference type="PROSITE" id="PS50943">
    <property type="entry name" value="HTH_CROC1"/>
    <property type="match status" value="1"/>
</dbReference>
<dbReference type="AlphaFoldDB" id="A0A9X4ALZ1"/>
<organism evidence="3 4">
    <name type="scientific">Terrihalobacillus insolitus</name>
    <dbReference type="NCBI Taxonomy" id="2950438"/>
    <lineage>
        <taxon>Bacteria</taxon>
        <taxon>Bacillati</taxon>
        <taxon>Bacillota</taxon>
        <taxon>Bacilli</taxon>
        <taxon>Bacillales</taxon>
        <taxon>Bacillaceae</taxon>
        <taxon>Terrihalobacillus</taxon>
    </lineage>
</organism>
<dbReference type="SMART" id="SM00530">
    <property type="entry name" value="HTH_XRE"/>
    <property type="match status" value="1"/>
</dbReference>
<dbReference type="SUPFAM" id="SSF47413">
    <property type="entry name" value="lambda repressor-like DNA-binding domains"/>
    <property type="match status" value="1"/>
</dbReference>
<keyword evidence="1" id="KW-0238">DNA-binding</keyword>
<dbReference type="CDD" id="cd00093">
    <property type="entry name" value="HTH_XRE"/>
    <property type="match status" value="1"/>
</dbReference>
<protein>
    <submittedName>
        <fullName evidence="3">Helix-turn-helix domain-containing protein</fullName>
    </submittedName>
</protein>
<feature type="domain" description="HTH cro/C1-type" evidence="2">
    <location>
        <begin position="20"/>
        <end position="74"/>
    </location>
</feature>
<dbReference type="GO" id="GO:0003677">
    <property type="term" value="F:DNA binding"/>
    <property type="evidence" value="ECO:0007669"/>
    <property type="project" value="UniProtKB-KW"/>
</dbReference>
<accession>A0A9X4ALZ1</accession>
<name>A0A9X4ALZ1_9BACI</name>
<sequence>MLTQTKTDEVVLLQRLGDKLKYHRLEKGFTQENLSAVAGFSRSYYTEIETGKRNVSILNLNKISVALGIPLNILLDMEERTDRKQYKNSLQMNIFS</sequence>
<evidence type="ECO:0000256" key="1">
    <source>
        <dbReference type="ARBA" id="ARBA00023125"/>
    </source>
</evidence>
<evidence type="ECO:0000313" key="4">
    <source>
        <dbReference type="Proteomes" id="UP001145050"/>
    </source>
</evidence>
<dbReference type="GO" id="GO:0003700">
    <property type="term" value="F:DNA-binding transcription factor activity"/>
    <property type="evidence" value="ECO:0007669"/>
    <property type="project" value="TreeGrafter"/>
</dbReference>
<reference evidence="3" key="1">
    <citation type="submission" date="2022-06" db="EMBL/GenBank/DDBJ databases">
        <title>Aquibacillus sp. a new bacterium isolated from soil saline samples.</title>
        <authorList>
            <person name="Galisteo C."/>
            <person name="De La Haba R."/>
            <person name="Sanchez-Porro C."/>
            <person name="Ventosa A."/>
        </authorList>
    </citation>
    <scope>NUCLEOTIDE SEQUENCE</scope>
    <source>
        <strain evidence="3">3ASR75-11</strain>
    </source>
</reference>
<dbReference type="InterPro" id="IPR010982">
    <property type="entry name" value="Lambda_DNA-bd_dom_sf"/>
</dbReference>